<feature type="domain" description="DUF4132" evidence="1">
    <location>
        <begin position="1266"/>
        <end position="1428"/>
    </location>
</feature>
<dbReference type="Pfam" id="PF18991">
    <property type="entry name" value="DUF5724"/>
    <property type="match status" value="1"/>
</dbReference>
<protein>
    <submittedName>
        <fullName evidence="4">DUF4132 domain-containing protein</fullName>
    </submittedName>
</protein>
<evidence type="ECO:0000259" key="1">
    <source>
        <dbReference type="Pfam" id="PF13569"/>
    </source>
</evidence>
<dbReference type="EMBL" id="CP137624">
    <property type="protein sequence ID" value="WPK13306.1"/>
    <property type="molecule type" value="Genomic_DNA"/>
</dbReference>
<sequence>MKEQLLEFLQSIEQKAKKEGYEYPYDHVEKFEILIKEHKLTTVEQLFDVGLLEALTTLYDRDFAEELKVYCIKQVTQAFQQGMYRRSAHSDSIDQHASNILSIILAGTLNKDVNVVDTLSHCQARYYRGIVNFYVDQKEKPVASQDFVEAKFAQLLAEDDTAAVQYVHEAIFGENNVAMLSHQLIRSIVGSNNMKLVEWLGQLLLAAQRQEGTRQAILENADKGTPQVLIYFMKLVKENDLLRFSSVQRAVETWVGLAYTVDDKKIIQKLLDISYDLLTKKRDIEPLLQSEDAIENYAALWAIATLDVQNIKPALQHLFQGKKHQILSALYFAHATNLEFYLRFPIIDVIMEHDDLDILTLAMQDVLPISMYSKYHFYDNNIHPDYFEHYPKAFITRLEQVAELMKKQEHTLQGKPLPWVNYTLTKEYVINGTMLLAVYWKDLNYVMKIYEKREALTPNQRENLLGFIVEKLKMPIAKSFLVECLQERGTRELALKLIKEQKEPLDDAQIEAVEQLFYLKSGATKQALVKVLISQPPTKIIESAERLVKNSKQDLRLGGLELLVELKKASNISSQEISTITGFIAKPTVKEQELIDVLVEDTSQKTLAGGYGIFNPNYSKEAIPPLKITINNATQAITSFDIEKLKPKLQRLSDLFEENAAYEYQARGWNGSSYDAILGNYFSPLFGTEGEHIHAYPLADVWLQWKEDVQFTNLDCLSVILFAKQGYYGKEPWDQGLTEETRETLSQWINFDNINDFNYWINTLAHSKKICDIIGLLCNTEYDHTEIFNYAHSALVEMFQKLSAEWFKRINIESEWSKDTYETYSLYRSLMWFCERYLDTEQQFIQLFSLRAAITTLHEQHNRETKQGAAYLPILYSNDEAIARAHSLGLVPIDACYLKMFNPLEDRYHAADLFNSKKREKLVVSYPFLAEVYDKSANRIIDIELSRGDLRTEVSHLANHSLMPIVGVNDFTRILHALKGLTLVRGYAWAGDYTKREVFSSMLRHCQPALEDTVENLAGALKAYDITEEELLNAMMYTPAYTSLVNEYLGWAGLESAAWYFRAHTTDTLSDESMSHIQLYTNITATEFHDGAFAKEWLLECYKELGKSRFDKLYESAKYMSEGATHRRSQMFADAALGHLKLKPLMEEVADKRNKDKLRCIGLIPLNKRNPLKDAYQRYQFIQTFLQESKQFGAQRKASESLACRIATENLARNLGDDVTRFIWRMEIFELDTIQKYFEPIAVDDITLHLQADDKGLVNFVVEKAGKPLKSVPARLKKNKIVEEITEVRKQLREQQSRSRKAFEDAMEKGIIFTFSEMKNLLAHPVLAPMLEKLYIVSGATIGLIKDVELDDDAEVRIAHPYDLYESKRWTEIQHEVFTEKIVQPFKQVFRELYVVNADESEKNVSSRYAGHQIQPQKTLALLKTRGWLASYDEGLRKIYYDQDIVVTMYAMADWFSPADIEAPTLEYVAFYNRRTGKPILLQDVPPLIFSEAMRDVDLVVSVAHVGGVDPEASFSTIETRAAIVRELTQMLKLKQVTVEKQYALIEGSLARYSIHLGSGTVHKVGGAMMPILAVQSQHRGRIFLPFADEDPRTAEIMSKIVLLSEDSKIKDPSILQWIK</sequence>
<organism evidence="4 5">
    <name type="scientific">Lysinibacillus louembei</name>
    <dbReference type="NCBI Taxonomy" id="1470088"/>
    <lineage>
        <taxon>Bacteria</taxon>
        <taxon>Bacillati</taxon>
        <taxon>Bacillota</taxon>
        <taxon>Bacilli</taxon>
        <taxon>Bacillales</taxon>
        <taxon>Bacillaceae</taxon>
        <taxon>Lysinibacillus</taxon>
    </lineage>
</organism>
<dbReference type="Pfam" id="PF24879">
    <property type="entry name" value="DUF7737"/>
    <property type="match status" value="1"/>
</dbReference>
<dbReference type="Pfam" id="PF13569">
    <property type="entry name" value="DUF4132"/>
    <property type="match status" value="1"/>
</dbReference>
<gene>
    <name evidence="4" type="ORF">R6U77_06425</name>
</gene>
<feature type="domain" description="DUF7737" evidence="3">
    <location>
        <begin position="1518"/>
        <end position="1619"/>
    </location>
</feature>
<dbReference type="InterPro" id="IPR043782">
    <property type="entry name" value="DUF5724"/>
</dbReference>
<evidence type="ECO:0000313" key="4">
    <source>
        <dbReference type="EMBL" id="WPK13306.1"/>
    </source>
</evidence>
<proteinExistence type="predicted"/>
<reference evidence="4 5" key="1">
    <citation type="submission" date="2023-09" db="EMBL/GenBank/DDBJ databases">
        <authorList>
            <person name="Page C.A."/>
            <person name="Perez-Diaz I.M."/>
        </authorList>
    </citation>
    <scope>NUCLEOTIDE SEQUENCE [LARGE SCALE GENOMIC DNA]</scope>
    <source>
        <strain evidence="4 5">Ll15</strain>
    </source>
</reference>
<name>A0ABZ0S1F9_9BACI</name>
<dbReference type="Proteomes" id="UP001322664">
    <property type="component" value="Chromosome"/>
</dbReference>
<dbReference type="InterPro" id="IPR025406">
    <property type="entry name" value="DUF4132"/>
</dbReference>
<dbReference type="RefSeq" id="WP_319837843.1">
    <property type="nucleotide sequence ID" value="NZ_CP137624.1"/>
</dbReference>
<evidence type="ECO:0000259" key="3">
    <source>
        <dbReference type="Pfam" id="PF24879"/>
    </source>
</evidence>
<dbReference type="InterPro" id="IPR056639">
    <property type="entry name" value="DUF7737"/>
</dbReference>
<keyword evidence="5" id="KW-1185">Reference proteome</keyword>
<evidence type="ECO:0000259" key="2">
    <source>
        <dbReference type="Pfam" id="PF18991"/>
    </source>
</evidence>
<evidence type="ECO:0000313" key="5">
    <source>
        <dbReference type="Proteomes" id="UP001322664"/>
    </source>
</evidence>
<feature type="domain" description="DUF5724" evidence="2">
    <location>
        <begin position="14"/>
        <end position="1226"/>
    </location>
</feature>
<accession>A0ABZ0S1F9</accession>